<dbReference type="AlphaFoldDB" id="A0A5C4U5F1"/>
<feature type="region of interest" description="Disordered" evidence="1">
    <location>
        <begin position="1"/>
        <end position="21"/>
    </location>
</feature>
<keyword evidence="3" id="KW-1185">Reference proteome</keyword>
<dbReference type="CDD" id="cd12954">
    <property type="entry name" value="MMP_TTHA0227_like_1"/>
    <property type="match status" value="1"/>
</dbReference>
<dbReference type="InterPro" id="IPR038555">
    <property type="entry name" value="Zincin_1_sf"/>
</dbReference>
<name>A0A5C4U5F1_9CORY</name>
<evidence type="ECO:0000256" key="1">
    <source>
        <dbReference type="SAM" id="MobiDB-lite"/>
    </source>
</evidence>
<proteinExistence type="predicted"/>
<reference evidence="2 3" key="1">
    <citation type="submission" date="2019-06" db="EMBL/GenBank/DDBJ databases">
        <authorList>
            <person name="Li J."/>
        </authorList>
    </citation>
    <scope>NUCLEOTIDE SEQUENCE [LARGE SCALE GENOMIC DNA]</scope>
    <source>
        <strain evidence="2 3">LMG 28165</strain>
    </source>
</reference>
<protein>
    <submittedName>
        <fullName evidence="2">Metallopeptidase family protein</fullName>
    </submittedName>
</protein>
<comment type="caution">
    <text evidence="2">The sequence shown here is derived from an EMBL/GenBank/DDBJ whole genome shotgun (WGS) entry which is preliminary data.</text>
</comment>
<evidence type="ECO:0000313" key="2">
    <source>
        <dbReference type="EMBL" id="TNL98427.1"/>
    </source>
</evidence>
<evidence type="ECO:0000313" key="3">
    <source>
        <dbReference type="Proteomes" id="UP000312032"/>
    </source>
</evidence>
<organism evidence="2 3">
    <name type="scientific">Corynebacterium tapiri</name>
    <dbReference type="NCBI Taxonomy" id="1448266"/>
    <lineage>
        <taxon>Bacteria</taxon>
        <taxon>Bacillati</taxon>
        <taxon>Actinomycetota</taxon>
        <taxon>Actinomycetes</taxon>
        <taxon>Mycobacteriales</taxon>
        <taxon>Corynebacteriaceae</taxon>
        <taxon>Corynebacterium</taxon>
    </lineage>
</organism>
<dbReference type="Proteomes" id="UP000312032">
    <property type="component" value="Unassembled WGS sequence"/>
</dbReference>
<sequence>MHMRTSRDRRGRGIRGPLLPQSVPRFRTRSELFDVRVLQAYAPIHRRFADQLANLDIAVDVIPRMRLSADSTVLPDDIAADGPVPLGRVLPAGVDAHGRPTRARMVVFRQPIQQRCTTPAEELELLTWVITALTATHMNLDPRDIDPDFEL</sequence>
<dbReference type="OrthoDB" id="4966605at2"/>
<accession>A0A5C4U5F1</accession>
<dbReference type="Gene3D" id="3.30.2010.20">
    <property type="match status" value="1"/>
</dbReference>
<dbReference type="EMBL" id="VDHJ01000005">
    <property type="protein sequence ID" value="TNL98427.1"/>
    <property type="molecule type" value="Genomic_DNA"/>
</dbReference>
<dbReference type="SUPFAM" id="SSF55486">
    <property type="entry name" value="Metalloproteases ('zincins'), catalytic domain"/>
    <property type="match status" value="1"/>
</dbReference>
<gene>
    <name evidence="2" type="ORF">FHE74_04305</name>
</gene>